<keyword evidence="2" id="KW-1185">Reference proteome</keyword>
<dbReference type="KEGG" id="mbr:MONBRDRAFT_11638"/>
<protein>
    <submittedName>
        <fullName evidence="1">Uncharacterized protein</fullName>
    </submittedName>
</protein>
<proteinExistence type="predicted"/>
<accession>A9V9V3</accession>
<name>A9V9V3_MONBE</name>
<organism evidence="1 2">
    <name type="scientific">Monosiga brevicollis</name>
    <name type="common">Choanoflagellate</name>
    <dbReference type="NCBI Taxonomy" id="81824"/>
    <lineage>
        <taxon>Eukaryota</taxon>
        <taxon>Choanoflagellata</taxon>
        <taxon>Craspedida</taxon>
        <taxon>Salpingoecidae</taxon>
        <taxon>Monosiga</taxon>
    </lineage>
</organism>
<dbReference type="Proteomes" id="UP000001357">
    <property type="component" value="Unassembled WGS sequence"/>
</dbReference>
<dbReference type="GeneID" id="5894708"/>
<sequence>MRPTLCQLSYRSSYSDRGLYYYISCRQVVEQLRDCIPRPPSTPRRTTIDFDGFPDDYWELHFGFTGRAQFERIANALDLNERELVVGRRQAVLTFAAFLRVKRRLVDAGIGGDLDRFKD</sequence>
<reference evidence="1 2" key="1">
    <citation type="journal article" date="2008" name="Nature">
        <title>The genome of the choanoflagellate Monosiga brevicollis and the origin of metazoans.</title>
        <authorList>
            <consortium name="JGI Sequencing"/>
            <person name="King N."/>
            <person name="Westbrook M.J."/>
            <person name="Young S.L."/>
            <person name="Kuo A."/>
            <person name="Abedin M."/>
            <person name="Chapman J."/>
            <person name="Fairclough S."/>
            <person name="Hellsten U."/>
            <person name="Isogai Y."/>
            <person name="Letunic I."/>
            <person name="Marr M."/>
            <person name="Pincus D."/>
            <person name="Putnam N."/>
            <person name="Rokas A."/>
            <person name="Wright K.J."/>
            <person name="Zuzow R."/>
            <person name="Dirks W."/>
            <person name="Good M."/>
            <person name="Goodstein D."/>
            <person name="Lemons D."/>
            <person name="Li W."/>
            <person name="Lyons J.B."/>
            <person name="Morris A."/>
            <person name="Nichols S."/>
            <person name="Richter D.J."/>
            <person name="Salamov A."/>
            <person name="Bork P."/>
            <person name="Lim W.A."/>
            <person name="Manning G."/>
            <person name="Miller W.T."/>
            <person name="McGinnis W."/>
            <person name="Shapiro H."/>
            <person name="Tjian R."/>
            <person name="Grigoriev I.V."/>
            <person name="Rokhsar D."/>
        </authorList>
    </citation>
    <scope>NUCLEOTIDE SEQUENCE [LARGE SCALE GENOMIC DNA]</scope>
    <source>
        <strain evidence="2">MX1 / ATCC 50154</strain>
    </source>
</reference>
<evidence type="ECO:0000313" key="2">
    <source>
        <dbReference type="Proteomes" id="UP000001357"/>
    </source>
</evidence>
<gene>
    <name evidence="1" type="ORF">MONBRDRAFT_11638</name>
</gene>
<evidence type="ECO:0000313" key="1">
    <source>
        <dbReference type="EMBL" id="EDQ85731.1"/>
    </source>
</evidence>
<dbReference type="RefSeq" id="XP_001749446.1">
    <property type="nucleotide sequence ID" value="XM_001749394.1"/>
</dbReference>
<dbReference type="InParanoid" id="A9V9V3"/>
<dbReference type="AlphaFoldDB" id="A9V9V3"/>
<dbReference type="EMBL" id="CH991571">
    <property type="protein sequence ID" value="EDQ85731.1"/>
    <property type="molecule type" value="Genomic_DNA"/>
</dbReference>